<evidence type="ECO:0000256" key="1">
    <source>
        <dbReference type="ARBA" id="ARBA00010790"/>
    </source>
</evidence>
<dbReference type="EMBL" id="JAQQWL010000010">
    <property type="protein sequence ID" value="KAK8054714.1"/>
    <property type="molecule type" value="Genomic_DNA"/>
</dbReference>
<dbReference type="SUPFAM" id="SSF51905">
    <property type="entry name" value="FAD/NAD(P)-binding domain"/>
    <property type="match status" value="1"/>
</dbReference>
<keyword evidence="2" id="KW-0732">Signal</keyword>
<proteinExistence type="inferred from homology"/>
<evidence type="ECO:0000313" key="4">
    <source>
        <dbReference type="EMBL" id="KAK8054714.1"/>
    </source>
</evidence>
<dbReference type="InterPro" id="IPR036188">
    <property type="entry name" value="FAD/NAD-bd_sf"/>
</dbReference>
<evidence type="ECO:0000259" key="3">
    <source>
        <dbReference type="Pfam" id="PF05199"/>
    </source>
</evidence>
<keyword evidence="5" id="KW-1185">Reference proteome</keyword>
<dbReference type="PANTHER" id="PTHR11552:SF78">
    <property type="entry name" value="GLUCOSE-METHANOL-CHOLINE OXIDOREDUCTASE N-TERMINAL DOMAIN-CONTAINING PROTEIN"/>
    <property type="match status" value="1"/>
</dbReference>
<dbReference type="Proteomes" id="UP001480595">
    <property type="component" value="Unassembled WGS sequence"/>
</dbReference>
<dbReference type="InterPro" id="IPR007867">
    <property type="entry name" value="GMC_OxRtase_C"/>
</dbReference>
<sequence>MRVERRHHVAFLGICSMAPLGQGGVVDARLAVHGVQNLRVADLSIPPRNVAANTANTAMAVAEKAAGIFIRELACKKS</sequence>
<feature type="domain" description="Glucose-methanol-choline oxidoreductase C-terminal" evidence="3">
    <location>
        <begin position="11"/>
        <end position="62"/>
    </location>
</feature>
<dbReference type="GeneID" id="92094253"/>
<dbReference type="Gene3D" id="3.50.50.60">
    <property type="entry name" value="FAD/NAD(P)-binding domain"/>
    <property type="match status" value="1"/>
</dbReference>
<dbReference type="InterPro" id="IPR012132">
    <property type="entry name" value="GMC_OxRdtase"/>
</dbReference>
<feature type="chain" id="PRO_5046498468" evidence="2">
    <location>
        <begin position="24"/>
        <end position="78"/>
    </location>
</feature>
<accession>A0ABR1U750</accession>
<evidence type="ECO:0000256" key="2">
    <source>
        <dbReference type="SAM" id="SignalP"/>
    </source>
</evidence>
<comment type="similarity">
    <text evidence="1">Belongs to the GMC oxidoreductase family.</text>
</comment>
<dbReference type="PANTHER" id="PTHR11552">
    <property type="entry name" value="GLUCOSE-METHANOL-CHOLINE GMC OXIDOREDUCTASE"/>
    <property type="match status" value="1"/>
</dbReference>
<gene>
    <name evidence="4" type="ORF">PG994_009781</name>
</gene>
<evidence type="ECO:0000313" key="5">
    <source>
        <dbReference type="Proteomes" id="UP001480595"/>
    </source>
</evidence>
<dbReference type="RefSeq" id="XP_066713360.1">
    <property type="nucleotide sequence ID" value="XM_066861190.1"/>
</dbReference>
<comment type="caution">
    <text evidence="4">The sequence shown here is derived from an EMBL/GenBank/DDBJ whole genome shotgun (WGS) entry which is preliminary data.</text>
</comment>
<dbReference type="Pfam" id="PF05199">
    <property type="entry name" value="GMC_oxred_C"/>
    <property type="match status" value="1"/>
</dbReference>
<feature type="signal peptide" evidence="2">
    <location>
        <begin position="1"/>
        <end position="23"/>
    </location>
</feature>
<name>A0ABR1U750_9PEZI</name>
<protein>
    <submittedName>
        <fullName evidence="4">GMC oxidoreductase</fullName>
    </submittedName>
</protein>
<organism evidence="4 5">
    <name type="scientific">Apiospora phragmitis</name>
    <dbReference type="NCBI Taxonomy" id="2905665"/>
    <lineage>
        <taxon>Eukaryota</taxon>
        <taxon>Fungi</taxon>
        <taxon>Dikarya</taxon>
        <taxon>Ascomycota</taxon>
        <taxon>Pezizomycotina</taxon>
        <taxon>Sordariomycetes</taxon>
        <taxon>Xylariomycetidae</taxon>
        <taxon>Amphisphaeriales</taxon>
        <taxon>Apiosporaceae</taxon>
        <taxon>Apiospora</taxon>
    </lineage>
</organism>
<reference evidence="4 5" key="1">
    <citation type="submission" date="2023-01" db="EMBL/GenBank/DDBJ databases">
        <title>Analysis of 21 Apiospora genomes using comparative genomics revels a genus with tremendous synthesis potential of carbohydrate active enzymes and secondary metabolites.</title>
        <authorList>
            <person name="Sorensen T."/>
        </authorList>
    </citation>
    <scope>NUCLEOTIDE SEQUENCE [LARGE SCALE GENOMIC DNA]</scope>
    <source>
        <strain evidence="4 5">CBS 135458</strain>
    </source>
</reference>